<dbReference type="GO" id="GO:0005634">
    <property type="term" value="C:nucleus"/>
    <property type="evidence" value="ECO:0007669"/>
    <property type="project" value="InterPro"/>
</dbReference>
<protein>
    <recommendedName>
        <fullName evidence="1">PSP proline-rich domain-containing protein</fullName>
    </recommendedName>
</protein>
<evidence type="ECO:0000313" key="3">
    <source>
        <dbReference type="Proteomes" id="UP000717585"/>
    </source>
</evidence>
<dbReference type="PANTHER" id="PTHR12785:SF6">
    <property type="entry name" value="SPLICING FACTOR 3B SUBUNIT 2"/>
    <property type="match status" value="1"/>
</dbReference>
<dbReference type="EMBL" id="JAHDYR010000012">
    <property type="protein sequence ID" value="KAG9395104.1"/>
    <property type="molecule type" value="Genomic_DNA"/>
</dbReference>
<organism evidence="2 3">
    <name type="scientific">Carpediemonas membranifera</name>
    <dbReference type="NCBI Taxonomy" id="201153"/>
    <lineage>
        <taxon>Eukaryota</taxon>
        <taxon>Metamonada</taxon>
        <taxon>Carpediemonas-like organisms</taxon>
        <taxon>Carpediemonas</taxon>
    </lineage>
</organism>
<accession>A0A8J6B666</accession>
<sequence>MANVHKRRRKNKQAQKEARRVFFEKKNVLDEPEVPVSELLSPEMKFEPIAMENELREIQMHFAADNTPSSDEEFMQVSDEDAPALSRKQLRRQRADQLPLLKAATSRPDLVDTADVTAPDPTFLVHLKALPGTVPVPPHWKSKRRFLATKAMRSSYQLPPSVEATGVGRVRAHALEHERTASAAQLARERVRPKMGKLGVDYQILFDAFHKHRYTPRLTRAGDVFYEGRDSLNREGSRRFTPGVITRALREALGMDKTSPPPWLHAMQRKGPPPAYPRLCVPGVNMDIPKGMPAGYGTHGWGARPTRNGEPVFLEPGTEQRREYYRAVHHGWADYVYA</sequence>
<dbReference type="SMART" id="SM00581">
    <property type="entry name" value="PSP"/>
    <property type="match status" value="1"/>
</dbReference>
<dbReference type="Pfam" id="PF04046">
    <property type="entry name" value="PSP"/>
    <property type="match status" value="1"/>
</dbReference>
<evidence type="ECO:0000313" key="2">
    <source>
        <dbReference type="EMBL" id="KAG9395104.1"/>
    </source>
</evidence>
<comment type="caution">
    <text evidence="2">The sequence shown here is derived from an EMBL/GenBank/DDBJ whole genome shotgun (WGS) entry which is preliminary data.</text>
</comment>
<dbReference type="Pfam" id="PF04037">
    <property type="entry name" value="DUF382"/>
    <property type="match status" value="1"/>
</dbReference>
<gene>
    <name evidence="2" type="ORF">J8273_0323</name>
</gene>
<dbReference type="AlphaFoldDB" id="A0A8J6B666"/>
<reference evidence="2" key="1">
    <citation type="submission" date="2021-05" db="EMBL/GenBank/DDBJ databases">
        <title>A free-living protist that lacks canonical eukaryotic 1 DNA replication and segregation systems.</title>
        <authorList>
            <person name="Salas-Leiva D.E."/>
            <person name="Tromer E.C."/>
            <person name="Curtis B.A."/>
            <person name="Jerlstrom-Hultqvist J."/>
            <person name="Kolisko M."/>
            <person name="Yi Z."/>
            <person name="Salas-Leiva J.S."/>
            <person name="Gallot-Lavallee L."/>
            <person name="Kops G.J.P.L."/>
            <person name="Archibald J.M."/>
            <person name="Simpson A.G.B."/>
            <person name="Roger A.J."/>
        </authorList>
    </citation>
    <scope>NUCLEOTIDE SEQUENCE</scope>
    <source>
        <strain evidence="2">BICM</strain>
    </source>
</reference>
<dbReference type="InterPro" id="IPR052584">
    <property type="entry name" value="U2_snRNP_Complex_Component"/>
</dbReference>
<dbReference type="OrthoDB" id="10260794at2759"/>
<feature type="domain" description="PSP proline-rich" evidence="1">
    <location>
        <begin position="237"/>
        <end position="290"/>
    </location>
</feature>
<proteinExistence type="predicted"/>
<dbReference type="InterPro" id="IPR007180">
    <property type="entry name" value="DUF382"/>
</dbReference>
<keyword evidence="3" id="KW-1185">Reference proteome</keyword>
<dbReference type="Proteomes" id="UP000717585">
    <property type="component" value="Unassembled WGS sequence"/>
</dbReference>
<dbReference type="InterPro" id="IPR006568">
    <property type="entry name" value="PSP_pro-rich"/>
</dbReference>
<name>A0A8J6B666_9EUKA</name>
<dbReference type="PANTHER" id="PTHR12785">
    <property type="entry name" value="SPLICING FACTOR 3B"/>
    <property type="match status" value="1"/>
</dbReference>
<evidence type="ECO:0000259" key="1">
    <source>
        <dbReference type="SMART" id="SM00581"/>
    </source>
</evidence>